<dbReference type="Gene3D" id="3.40.50.10860">
    <property type="entry name" value="Leucine Dehydrogenase, chain A, domain 1"/>
    <property type="match status" value="1"/>
</dbReference>
<dbReference type="CDD" id="cd01065">
    <property type="entry name" value="NAD_bind_Shikimate_DH"/>
    <property type="match status" value="1"/>
</dbReference>
<dbReference type="Pfam" id="PF18317">
    <property type="entry name" value="SDH_C"/>
    <property type="match status" value="1"/>
</dbReference>
<evidence type="ECO:0000256" key="5">
    <source>
        <dbReference type="SAM" id="MobiDB-lite"/>
    </source>
</evidence>
<dbReference type="EMBL" id="QFRA01000011">
    <property type="protein sequence ID" value="PZR04888.1"/>
    <property type="molecule type" value="Genomic_DNA"/>
</dbReference>
<dbReference type="Pfam" id="PF08501">
    <property type="entry name" value="Shikimate_dh_N"/>
    <property type="match status" value="1"/>
</dbReference>
<dbReference type="GO" id="GO:0009073">
    <property type="term" value="P:aromatic amino acid family biosynthetic process"/>
    <property type="evidence" value="ECO:0007669"/>
    <property type="project" value="UniProtKB-KW"/>
</dbReference>
<reference evidence="9 10" key="1">
    <citation type="submission" date="2017-08" db="EMBL/GenBank/DDBJ databases">
        <title>Infants hospitalized years apart are colonized by the same room-sourced microbial strains.</title>
        <authorList>
            <person name="Brooks B."/>
            <person name="Olm M.R."/>
            <person name="Firek B.A."/>
            <person name="Baker R."/>
            <person name="Thomas B.C."/>
            <person name="Morowitz M.J."/>
            <person name="Banfield J.F."/>
        </authorList>
    </citation>
    <scope>NUCLEOTIDE SEQUENCE [LARGE SCALE GENOMIC DNA]</scope>
    <source>
        <strain evidence="9">S2_003_000_R1_3</strain>
    </source>
</reference>
<evidence type="ECO:0000259" key="7">
    <source>
        <dbReference type="Pfam" id="PF08501"/>
    </source>
</evidence>
<dbReference type="InterPro" id="IPR046346">
    <property type="entry name" value="Aminoacid_DH-like_N_sf"/>
</dbReference>
<dbReference type="InterPro" id="IPR013708">
    <property type="entry name" value="Shikimate_DH-bd_N"/>
</dbReference>
<dbReference type="PANTHER" id="PTHR21089">
    <property type="entry name" value="SHIKIMATE DEHYDROGENASE"/>
    <property type="match status" value="1"/>
</dbReference>
<feature type="region of interest" description="Disordered" evidence="5">
    <location>
        <begin position="124"/>
        <end position="149"/>
    </location>
</feature>
<feature type="domain" description="Shikimate dehydrogenase substrate binding N-terminal" evidence="7">
    <location>
        <begin position="39"/>
        <end position="121"/>
    </location>
</feature>
<evidence type="ECO:0000256" key="3">
    <source>
        <dbReference type="ARBA" id="ARBA00023141"/>
    </source>
</evidence>
<dbReference type="SUPFAM" id="SSF51735">
    <property type="entry name" value="NAD(P)-binding Rossmann-fold domains"/>
    <property type="match status" value="1"/>
</dbReference>
<dbReference type="NCBIfam" id="NF001311">
    <property type="entry name" value="PRK00258.1-3"/>
    <property type="match status" value="1"/>
</dbReference>
<sequence>MKQRLKKRKKVECLTVPVSSEKGRGSDSREGFDRHYAAVLGDPIQHSLSPVLHDNGFRAAGLENWSYERIRCPKGELEKTINSLGPEYEGFSVTMPGKFEALDFADEVTERAKLIGSANTLVKKPSAGADEPSRGSVSGSTQWRADNTDGEGVVGAVRELLTAKTSSSSGNDSDATMVTNAVIVGNGGTARPALWALAQLGCRNVTVVVRSSRAEQLRPLAEELGVDFSWTLFERSEKACANVDVLVSTVPSAAAEPYAELLAKASAVCDVIYSPWPTPLISHCLAVGTPCVGGTTMLFYQSLSQFEQFTGHQAPQAAMRQALEKASGVPVGVLDAPGSAS</sequence>
<evidence type="ECO:0000256" key="4">
    <source>
        <dbReference type="ARBA" id="ARBA00049442"/>
    </source>
</evidence>
<dbReference type="InterPro" id="IPR041121">
    <property type="entry name" value="SDH_C"/>
</dbReference>
<dbReference type="InterPro" id="IPR006151">
    <property type="entry name" value="Shikm_DH/Glu-tRNA_Rdtase"/>
</dbReference>
<dbReference type="Proteomes" id="UP000249432">
    <property type="component" value="Unassembled WGS sequence"/>
</dbReference>
<dbReference type="Gene3D" id="3.40.50.720">
    <property type="entry name" value="NAD(P)-binding Rossmann-like Domain"/>
    <property type="match status" value="1"/>
</dbReference>
<protein>
    <recommendedName>
        <fullName evidence="2">shikimate dehydrogenase (NADP(+))</fullName>
        <ecNumber evidence="2">1.1.1.25</ecNumber>
    </recommendedName>
</protein>
<gene>
    <name evidence="9" type="ORF">DI525_05650</name>
</gene>
<evidence type="ECO:0000259" key="8">
    <source>
        <dbReference type="Pfam" id="PF18317"/>
    </source>
</evidence>
<feature type="domain" description="SDH C-terminal" evidence="8">
    <location>
        <begin position="294"/>
        <end position="324"/>
    </location>
</feature>
<evidence type="ECO:0000256" key="1">
    <source>
        <dbReference type="ARBA" id="ARBA00004871"/>
    </source>
</evidence>
<dbReference type="UniPathway" id="UPA00053">
    <property type="reaction ID" value="UER00087"/>
</dbReference>
<dbReference type="SUPFAM" id="SSF53223">
    <property type="entry name" value="Aminoacid dehydrogenase-like, N-terminal domain"/>
    <property type="match status" value="1"/>
</dbReference>
<accession>A0A2W5U7K6</accession>
<dbReference type="GO" id="GO:0004764">
    <property type="term" value="F:shikimate 3-dehydrogenase (NADP+) activity"/>
    <property type="evidence" value="ECO:0007669"/>
    <property type="project" value="UniProtKB-EC"/>
</dbReference>
<dbReference type="EC" id="1.1.1.25" evidence="2"/>
<comment type="catalytic activity">
    <reaction evidence="4">
        <text>shikimate + NADP(+) = 3-dehydroshikimate + NADPH + H(+)</text>
        <dbReference type="Rhea" id="RHEA:17737"/>
        <dbReference type="ChEBI" id="CHEBI:15378"/>
        <dbReference type="ChEBI" id="CHEBI:16630"/>
        <dbReference type="ChEBI" id="CHEBI:36208"/>
        <dbReference type="ChEBI" id="CHEBI:57783"/>
        <dbReference type="ChEBI" id="CHEBI:58349"/>
        <dbReference type="EC" id="1.1.1.25"/>
    </reaction>
</comment>
<evidence type="ECO:0000313" key="10">
    <source>
        <dbReference type="Proteomes" id="UP000249432"/>
    </source>
</evidence>
<keyword evidence="3" id="KW-0057">Aromatic amino acid biosynthesis</keyword>
<dbReference type="PANTHER" id="PTHR21089:SF1">
    <property type="entry name" value="BIFUNCTIONAL 3-DEHYDROQUINATE DEHYDRATASE_SHIKIMATE DEHYDROGENASE, CHLOROPLASTIC"/>
    <property type="match status" value="1"/>
</dbReference>
<dbReference type="InterPro" id="IPR036291">
    <property type="entry name" value="NAD(P)-bd_dom_sf"/>
</dbReference>
<dbReference type="GO" id="GO:0050661">
    <property type="term" value="F:NADP binding"/>
    <property type="evidence" value="ECO:0007669"/>
    <property type="project" value="TreeGrafter"/>
</dbReference>
<dbReference type="AlphaFoldDB" id="A0A2W5U7K6"/>
<evidence type="ECO:0000313" key="9">
    <source>
        <dbReference type="EMBL" id="PZR04888.1"/>
    </source>
</evidence>
<evidence type="ECO:0000256" key="2">
    <source>
        <dbReference type="ARBA" id="ARBA00012962"/>
    </source>
</evidence>
<dbReference type="InterPro" id="IPR022893">
    <property type="entry name" value="Shikimate_DH_fam"/>
</dbReference>
<name>A0A2W5U7K6_9CORY</name>
<organism evidence="9 10">
    <name type="scientific">Corynebacterium kroppenstedtii</name>
    <dbReference type="NCBI Taxonomy" id="161879"/>
    <lineage>
        <taxon>Bacteria</taxon>
        <taxon>Bacillati</taxon>
        <taxon>Actinomycetota</taxon>
        <taxon>Actinomycetes</taxon>
        <taxon>Mycobacteriales</taxon>
        <taxon>Corynebacteriaceae</taxon>
        <taxon>Corynebacterium</taxon>
    </lineage>
</organism>
<comment type="caution">
    <text evidence="9">The sequence shown here is derived from an EMBL/GenBank/DDBJ whole genome shotgun (WGS) entry which is preliminary data.</text>
</comment>
<comment type="pathway">
    <text evidence="1">Metabolic intermediate biosynthesis; chorismate biosynthesis; chorismate from D-erythrose 4-phosphate and phosphoenolpyruvate: step 4/7.</text>
</comment>
<proteinExistence type="predicted"/>
<dbReference type="GO" id="GO:0009423">
    <property type="term" value="P:chorismate biosynthetic process"/>
    <property type="evidence" value="ECO:0007669"/>
    <property type="project" value="UniProtKB-UniPathway"/>
</dbReference>
<dbReference type="Pfam" id="PF01488">
    <property type="entry name" value="Shikimate_DH"/>
    <property type="match status" value="1"/>
</dbReference>
<keyword evidence="3" id="KW-0028">Amino-acid biosynthesis</keyword>
<dbReference type="GO" id="GO:0019632">
    <property type="term" value="P:shikimate metabolic process"/>
    <property type="evidence" value="ECO:0007669"/>
    <property type="project" value="TreeGrafter"/>
</dbReference>
<evidence type="ECO:0000259" key="6">
    <source>
        <dbReference type="Pfam" id="PF01488"/>
    </source>
</evidence>
<feature type="domain" description="Quinate/shikimate 5-dehydrogenase/glutamyl-tRNA reductase" evidence="6">
    <location>
        <begin position="179"/>
        <end position="252"/>
    </location>
</feature>
<dbReference type="GO" id="GO:0005829">
    <property type="term" value="C:cytosol"/>
    <property type="evidence" value="ECO:0007669"/>
    <property type="project" value="TreeGrafter"/>
</dbReference>
<feature type="compositionally biased region" description="Polar residues" evidence="5">
    <location>
        <begin position="135"/>
        <end position="145"/>
    </location>
</feature>